<evidence type="ECO:0000313" key="2">
    <source>
        <dbReference type="EnsemblPlants" id="TuG1812G0500001727.01.T01.cds348403"/>
    </source>
</evidence>
<organism evidence="2 3">
    <name type="scientific">Triticum urartu</name>
    <name type="common">Red wild einkorn</name>
    <name type="synonym">Crithodium urartu</name>
    <dbReference type="NCBI Taxonomy" id="4572"/>
    <lineage>
        <taxon>Eukaryota</taxon>
        <taxon>Viridiplantae</taxon>
        <taxon>Streptophyta</taxon>
        <taxon>Embryophyta</taxon>
        <taxon>Tracheophyta</taxon>
        <taxon>Spermatophyta</taxon>
        <taxon>Magnoliopsida</taxon>
        <taxon>Liliopsida</taxon>
        <taxon>Poales</taxon>
        <taxon>Poaceae</taxon>
        <taxon>BOP clade</taxon>
        <taxon>Pooideae</taxon>
        <taxon>Triticodae</taxon>
        <taxon>Triticeae</taxon>
        <taxon>Triticinae</taxon>
        <taxon>Triticum</taxon>
    </lineage>
</organism>
<dbReference type="Proteomes" id="UP000015106">
    <property type="component" value="Chromosome 5"/>
</dbReference>
<dbReference type="AlphaFoldDB" id="A0A8R7UG60"/>
<dbReference type="Gramene" id="TuG1812G0500001727.01.T01">
    <property type="protein sequence ID" value="TuG1812G0500001727.01.T01.cds348403"/>
    <property type="gene ID" value="TuG1812G0500001727.01"/>
</dbReference>
<sequence>MSFLTRRTSPACRSPSSVACSPAAAAVILCRRQRALPHLRADLPWDASERSSTATLASDRPVPITPKTSRPSPSPASSCFCVRAREENEPRAKPRAFPLLR</sequence>
<reference evidence="2" key="3">
    <citation type="submission" date="2022-06" db="UniProtKB">
        <authorList>
            <consortium name="EnsemblPlants"/>
        </authorList>
    </citation>
    <scope>IDENTIFICATION</scope>
</reference>
<dbReference type="EnsemblPlants" id="TuG1812G0500001727.01.T01">
    <property type="protein sequence ID" value="TuG1812G0500001727.01.T01.cds348403"/>
    <property type="gene ID" value="TuG1812G0500001727.01"/>
</dbReference>
<name>A0A8R7UG60_TRIUA</name>
<reference evidence="2" key="2">
    <citation type="submission" date="2018-03" db="EMBL/GenBank/DDBJ databases">
        <title>The Triticum urartu genome reveals the dynamic nature of wheat genome evolution.</title>
        <authorList>
            <person name="Ling H."/>
            <person name="Ma B."/>
            <person name="Shi X."/>
            <person name="Liu H."/>
            <person name="Dong L."/>
            <person name="Sun H."/>
            <person name="Cao Y."/>
            <person name="Gao Q."/>
            <person name="Zheng S."/>
            <person name="Li Y."/>
            <person name="Yu Y."/>
            <person name="Du H."/>
            <person name="Qi M."/>
            <person name="Li Y."/>
            <person name="Yu H."/>
            <person name="Cui Y."/>
            <person name="Wang N."/>
            <person name="Chen C."/>
            <person name="Wu H."/>
            <person name="Zhao Y."/>
            <person name="Zhang J."/>
            <person name="Li Y."/>
            <person name="Zhou W."/>
            <person name="Zhang B."/>
            <person name="Hu W."/>
            <person name="Eijk M."/>
            <person name="Tang J."/>
            <person name="Witsenboer H."/>
            <person name="Zhao S."/>
            <person name="Li Z."/>
            <person name="Zhang A."/>
            <person name="Wang D."/>
            <person name="Liang C."/>
        </authorList>
    </citation>
    <scope>NUCLEOTIDE SEQUENCE [LARGE SCALE GENOMIC DNA]</scope>
    <source>
        <strain evidence="2">cv. G1812</strain>
    </source>
</reference>
<feature type="compositionally biased region" description="Polar residues" evidence="1">
    <location>
        <begin position="66"/>
        <end position="77"/>
    </location>
</feature>
<keyword evidence="3" id="KW-1185">Reference proteome</keyword>
<reference evidence="3" key="1">
    <citation type="journal article" date="2013" name="Nature">
        <title>Draft genome of the wheat A-genome progenitor Triticum urartu.</title>
        <authorList>
            <person name="Ling H.Q."/>
            <person name="Zhao S."/>
            <person name="Liu D."/>
            <person name="Wang J."/>
            <person name="Sun H."/>
            <person name="Zhang C."/>
            <person name="Fan H."/>
            <person name="Li D."/>
            <person name="Dong L."/>
            <person name="Tao Y."/>
            <person name="Gao C."/>
            <person name="Wu H."/>
            <person name="Li Y."/>
            <person name="Cui Y."/>
            <person name="Guo X."/>
            <person name="Zheng S."/>
            <person name="Wang B."/>
            <person name="Yu K."/>
            <person name="Liang Q."/>
            <person name="Yang W."/>
            <person name="Lou X."/>
            <person name="Chen J."/>
            <person name="Feng M."/>
            <person name="Jian J."/>
            <person name="Zhang X."/>
            <person name="Luo G."/>
            <person name="Jiang Y."/>
            <person name="Liu J."/>
            <person name="Wang Z."/>
            <person name="Sha Y."/>
            <person name="Zhang B."/>
            <person name="Wu H."/>
            <person name="Tang D."/>
            <person name="Shen Q."/>
            <person name="Xue P."/>
            <person name="Zou S."/>
            <person name="Wang X."/>
            <person name="Liu X."/>
            <person name="Wang F."/>
            <person name="Yang Y."/>
            <person name="An X."/>
            <person name="Dong Z."/>
            <person name="Zhang K."/>
            <person name="Zhang X."/>
            <person name="Luo M.C."/>
            <person name="Dvorak J."/>
            <person name="Tong Y."/>
            <person name="Wang J."/>
            <person name="Yang H."/>
            <person name="Li Z."/>
            <person name="Wang D."/>
            <person name="Zhang A."/>
            <person name="Wang J."/>
        </authorList>
    </citation>
    <scope>NUCLEOTIDE SEQUENCE</scope>
    <source>
        <strain evidence="3">cv. G1812</strain>
    </source>
</reference>
<evidence type="ECO:0000256" key="1">
    <source>
        <dbReference type="SAM" id="MobiDB-lite"/>
    </source>
</evidence>
<protein>
    <submittedName>
        <fullName evidence="2">Uncharacterized protein</fullName>
    </submittedName>
</protein>
<accession>A0A8R7UG60</accession>
<feature type="region of interest" description="Disordered" evidence="1">
    <location>
        <begin position="47"/>
        <end position="78"/>
    </location>
</feature>
<evidence type="ECO:0000313" key="3">
    <source>
        <dbReference type="Proteomes" id="UP000015106"/>
    </source>
</evidence>
<proteinExistence type="predicted"/>